<evidence type="ECO:0000313" key="1">
    <source>
        <dbReference type="EMBL" id="SOQ45688.1"/>
    </source>
</evidence>
<reference evidence="1" key="1">
    <citation type="submission" date="2016-07" db="EMBL/GenBank/DDBJ databases">
        <authorList>
            <person name="Bretaudeau A."/>
        </authorList>
    </citation>
    <scope>NUCLEOTIDE SEQUENCE</scope>
    <source>
        <strain evidence="1">Rice</strain>
        <tissue evidence="1">Whole body</tissue>
    </source>
</reference>
<dbReference type="EMBL" id="ODYU01005128">
    <property type="protein sequence ID" value="SOQ45688.1"/>
    <property type="molecule type" value="Genomic_DNA"/>
</dbReference>
<proteinExistence type="predicted"/>
<name>A0A2H1VXZ4_SPOFR</name>
<protein>
    <submittedName>
        <fullName evidence="1">SFRICE_013181</fullName>
    </submittedName>
</protein>
<sequence length="130" mass="14575">MLEAHIHEEHSTTHDAAIVALLQTIVSVCWGIGNWEDWKGGNRAFGNLTHTTKHNASVVSRQFSVRPWYYSGRAGPFLPKQGFPIIKSETHVNEKLAKVQQFITQPDNRTRDPLLSSSTCNFSTNEASNI</sequence>
<gene>
    <name evidence="1" type="ORF">SFRICE_013181</name>
</gene>
<organism evidence="1">
    <name type="scientific">Spodoptera frugiperda</name>
    <name type="common">Fall armyworm</name>
    <dbReference type="NCBI Taxonomy" id="7108"/>
    <lineage>
        <taxon>Eukaryota</taxon>
        <taxon>Metazoa</taxon>
        <taxon>Ecdysozoa</taxon>
        <taxon>Arthropoda</taxon>
        <taxon>Hexapoda</taxon>
        <taxon>Insecta</taxon>
        <taxon>Pterygota</taxon>
        <taxon>Neoptera</taxon>
        <taxon>Endopterygota</taxon>
        <taxon>Lepidoptera</taxon>
        <taxon>Glossata</taxon>
        <taxon>Ditrysia</taxon>
        <taxon>Noctuoidea</taxon>
        <taxon>Noctuidae</taxon>
        <taxon>Amphipyrinae</taxon>
        <taxon>Spodoptera</taxon>
    </lineage>
</organism>
<accession>A0A2H1VXZ4</accession>
<dbReference type="AlphaFoldDB" id="A0A2H1VXZ4"/>